<dbReference type="STRING" id="231916.A0A409XY92"/>
<dbReference type="AlphaFoldDB" id="A0A409XY92"/>
<feature type="domain" description="Glucose-methanol-choline oxidoreductase N-terminal" evidence="17">
    <location>
        <begin position="289"/>
        <end position="303"/>
    </location>
</feature>
<comment type="catalytic activity">
    <reaction evidence="14">
        <text>a pyranoside + acceptor = a pyranosid-3,4-diulose + reduced acceptor.</text>
        <dbReference type="EC" id="1.1.99.29"/>
    </reaction>
</comment>
<evidence type="ECO:0000256" key="10">
    <source>
        <dbReference type="ARBA" id="ARBA00033986"/>
    </source>
</evidence>
<evidence type="ECO:0000256" key="14">
    <source>
        <dbReference type="ARBA" id="ARBA00034059"/>
    </source>
</evidence>
<evidence type="ECO:0000313" key="18">
    <source>
        <dbReference type="EMBL" id="PPQ95742.1"/>
    </source>
</evidence>
<comment type="subunit">
    <text evidence="4">Monomer.</text>
</comment>
<keyword evidence="8 16" id="KW-0274">FAD</keyword>
<evidence type="ECO:0000256" key="1">
    <source>
        <dbReference type="ARBA" id="ARBA00001974"/>
    </source>
</evidence>
<evidence type="ECO:0000256" key="11">
    <source>
        <dbReference type="ARBA" id="ARBA00034010"/>
    </source>
</evidence>
<feature type="active site" description="Proton acceptor" evidence="15">
    <location>
        <position position="573"/>
    </location>
</feature>
<dbReference type="EMBL" id="NHYE01001416">
    <property type="protein sequence ID" value="PPQ95742.1"/>
    <property type="molecule type" value="Genomic_DNA"/>
</dbReference>
<proteinExistence type="inferred from homology"/>
<gene>
    <name evidence="18" type="ORF">CVT26_015868</name>
</gene>
<dbReference type="InterPro" id="IPR007867">
    <property type="entry name" value="GMC_OxRtase_C"/>
</dbReference>
<name>A0A409XY92_9AGAR</name>
<dbReference type="GO" id="GO:0050660">
    <property type="term" value="F:flavin adenine dinucleotide binding"/>
    <property type="evidence" value="ECO:0007669"/>
    <property type="project" value="InterPro"/>
</dbReference>
<comment type="function">
    <text evidence="9">Catalyzes the single-oxidation or sequential double oxidation reaction of carbohydrates primarily at carbon-2 and/or carbon-3 with the concomitant reduction of the flavin. The enzyme exhibits a broad sugar substrate specificity, oxidizing different aldopyranoses to the corresponding C-1, C-2, C-3 or C-1,2, C-2,3 and C-3,4 (di)dehydro sugars with substrate-specific regioselectivity. Accepts only a narrow range of electron acceptors such as substituted benzoquinones and complexed metal ions and reacts extremely slowly with O(2) as acceptor. May play a role in the natural recycling of plant matter by oxidizing all major monosaccharides in lignocellulose and by reducing quinone compounds or reactive radical species generated during lignin depolymerization.</text>
</comment>
<comment type="similarity">
    <text evidence="3">Belongs to the GMC oxidoreductase family.</text>
</comment>
<reference evidence="18 19" key="1">
    <citation type="journal article" date="2018" name="Evol. Lett.">
        <title>Horizontal gene cluster transfer increased hallucinogenic mushroom diversity.</title>
        <authorList>
            <person name="Reynolds H.T."/>
            <person name="Vijayakumar V."/>
            <person name="Gluck-Thaler E."/>
            <person name="Korotkin H.B."/>
            <person name="Matheny P.B."/>
            <person name="Slot J.C."/>
        </authorList>
    </citation>
    <scope>NUCLEOTIDE SEQUENCE [LARGE SCALE GENOMIC DNA]</scope>
    <source>
        <strain evidence="18 19">SRW20</strain>
    </source>
</reference>
<dbReference type="PANTHER" id="PTHR11552">
    <property type="entry name" value="GLUCOSE-METHANOL-CHOLINE GMC OXIDOREDUCTASE"/>
    <property type="match status" value="1"/>
</dbReference>
<dbReference type="GO" id="GO:0005576">
    <property type="term" value="C:extracellular region"/>
    <property type="evidence" value="ECO:0007669"/>
    <property type="project" value="UniProtKB-SubCell"/>
</dbReference>
<feature type="active site" description="Proton donor" evidence="15">
    <location>
        <position position="530"/>
    </location>
</feature>
<keyword evidence="6" id="KW-0964">Secreted</keyword>
<sequence>MGVFQKLFVGTNKKIIGSPDRLGTQSEVFDFIVVGGGTAGCVLASRLSEDPSIKVLLLESGISGKSLLLSRIPVAFSLLFRGKHVYNLYTEPQTNAQGKEKYWPRGKMLGGCSSINAQMAQYGSPSDFNQWASIIGDNAWSWENIKQYFRKFETYVEHPDYPNVDKLMKGADGPMRVGYFSEFSEGSEDFIKACTNIGIPYNADFTTTHGTRVTYIDETRTRVSSETAYLTDEVLDRPNLTVVINASVTKIITEKEGDLVKATAVEFTKNKSGRRFTARSQRDILLCAGAIHSPQLLMLSGIGPKTHLEEMKIPVVDSLPGVGSHLVDHPVVDVYYKNKFTCPKHINPRSLIEVFKALGSAYQYLVKQKGPLANNFGEAAAFCRSDDPTLFPESEFPQKLQDSTSGSDGPDLEIFTTPMAYKNHGAFMFPMHTFAIHACLLRPLSRGTLRLKSADPFESPSLNPNYLDSADDVEKLKRGLKLIAKIGKQEPLVSRLDLNDPSPLLDSKIDQKSDKELEDVVRERVETLYHPTSTCRMAPLEDGGVVDSKLRVYGVRGLRVCDASIFPEIISGHTAGAVLASAEHLAVMIKRELGEEKA</sequence>
<dbReference type="GO" id="GO:0033718">
    <property type="term" value="F:pyranose dehydrogenase (acceptor) activity"/>
    <property type="evidence" value="ECO:0007669"/>
    <property type="project" value="UniProtKB-EC"/>
</dbReference>
<accession>A0A409XY92</accession>
<dbReference type="SUPFAM" id="SSF51905">
    <property type="entry name" value="FAD/NAD(P)-binding domain"/>
    <property type="match status" value="1"/>
</dbReference>
<dbReference type="EC" id="1.1.99.29" evidence="5"/>
<evidence type="ECO:0000256" key="6">
    <source>
        <dbReference type="ARBA" id="ARBA00022525"/>
    </source>
</evidence>
<dbReference type="OrthoDB" id="269227at2759"/>
<dbReference type="Pfam" id="PF00732">
    <property type="entry name" value="GMC_oxred_N"/>
    <property type="match status" value="1"/>
</dbReference>
<comment type="catalytic activity">
    <reaction evidence="11">
        <text>pyranose + acceptor = pyranos-2,3-diulose + reduced acceptor.</text>
        <dbReference type="EC" id="1.1.99.29"/>
    </reaction>
</comment>
<evidence type="ECO:0000256" key="8">
    <source>
        <dbReference type="ARBA" id="ARBA00022827"/>
    </source>
</evidence>
<keyword evidence="7" id="KW-0285">Flavoprotein</keyword>
<keyword evidence="19" id="KW-1185">Reference proteome</keyword>
<evidence type="ECO:0000256" key="12">
    <source>
        <dbReference type="ARBA" id="ARBA00034029"/>
    </source>
</evidence>
<dbReference type="SUPFAM" id="SSF54373">
    <property type="entry name" value="FAD-linked reductases, C-terminal domain"/>
    <property type="match status" value="1"/>
</dbReference>
<dbReference type="InterPro" id="IPR036188">
    <property type="entry name" value="FAD/NAD-bd_sf"/>
</dbReference>
<organism evidence="18 19">
    <name type="scientific">Gymnopilus dilepis</name>
    <dbReference type="NCBI Taxonomy" id="231916"/>
    <lineage>
        <taxon>Eukaryota</taxon>
        <taxon>Fungi</taxon>
        <taxon>Dikarya</taxon>
        <taxon>Basidiomycota</taxon>
        <taxon>Agaricomycotina</taxon>
        <taxon>Agaricomycetes</taxon>
        <taxon>Agaricomycetidae</taxon>
        <taxon>Agaricales</taxon>
        <taxon>Agaricineae</taxon>
        <taxon>Hymenogastraceae</taxon>
        <taxon>Gymnopilus</taxon>
    </lineage>
</organism>
<dbReference type="Proteomes" id="UP000284706">
    <property type="component" value="Unassembled WGS sequence"/>
</dbReference>
<dbReference type="InterPro" id="IPR000172">
    <property type="entry name" value="GMC_OxRdtase_N"/>
</dbReference>
<dbReference type="Gene3D" id="3.50.50.60">
    <property type="entry name" value="FAD/NAD(P)-binding domain"/>
    <property type="match status" value="1"/>
</dbReference>
<dbReference type="Gene3D" id="3.30.560.10">
    <property type="entry name" value="Glucose Oxidase, domain 3"/>
    <property type="match status" value="1"/>
</dbReference>
<comment type="catalytic activity">
    <reaction evidence="12">
        <text>pyranose + acceptor = pyranos-3-ulose + reduced acceptor.</text>
        <dbReference type="EC" id="1.1.99.29"/>
    </reaction>
</comment>
<evidence type="ECO:0000256" key="16">
    <source>
        <dbReference type="PIRSR" id="PIRSR000137-2"/>
    </source>
</evidence>
<evidence type="ECO:0000256" key="2">
    <source>
        <dbReference type="ARBA" id="ARBA00004613"/>
    </source>
</evidence>
<evidence type="ECO:0000256" key="7">
    <source>
        <dbReference type="ARBA" id="ARBA00022630"/>
    </source>
</evidence>
<evidence type="ECO:0000256" key="4">
    <source>
        <dbReference type="ARBA" id="ARBA00011245"/>
    </source>
</evidence>
<comment type="caution">
    <text evidence="18">The sequence shown here is derived from an EMBL/GenBank/DDBJ whole genome shotgun (WGS) entry which is preliminary data.</text>
</comment>
<protein>
    <recommendedName>
        <fullName evidence="5">pyranose dehydrogenase (acceptor)</fullName>
        <ecNumber evidence="5">1.1.99.29</ecNumber>
    </recommendedName>
</protein>
<dbReference type="PROSITE" id="PS00624">
    <property type="entry name" value="GMC_OXRED_2"/>
    <property type="match status" value="1"/>
</dbReference>
<dbReference type="InterPro" id="IPR012132">
    <property type="entry name" value="GMC_OxRdtase"/>
</dbReference>
<comment type="catalytic activity">
    <reaction evidence="10">
        <text>pyranose + acceptor = pyranos-2-ulose + reduced acceptor.</text>
        <dbReference type="EC" id="1.1.99.29"/>
    </reaction>
</comment>
<comment type="cofactor">
    <cofactor evidence="1 16">
        <name>FAD</name>
        <dbReference type="ChEBI" id="CHEBI:57692"/>
    </cofactor>
</comment>
<dbReference type="PIRSF" id="PIRSF000137">
    <property type="entry name" value="Alcohol_oxidase"/>
    <property type="match status" value="1"/>
</dbReference>
<dbReference type="InParanoid" id="A0A409XY92"/>
<comment type="catalytic activity">
    <reaction evidence="13">
        <text>a pyranoside + acceptor = a pyranosid-3-ulose + reduced acceptor.</text>
        <dbReference type="EC" id="1.1.99.29"/>
    </reaction>
</comment>
<evidence type="ECO:0000256" key="5">
    <source>
        <dbReference type="ARBA" id="ARBA00013177"/>
    </source>
</evidence>
<dbReference type="Pfam" id="PF05199">
    <property type="entry name" value="GMC_oxred_C"/>
    <property type="match status" value="1"/>
</dbReference>
<evidence type="ECO:0000256" key="9">
    <source>
        <dbReference type="ARBA" id="ARBA00024699"/>
    </source>
</evidence>
<comment type="subcellular location">
    <subcellularLocation>
        <location evidence="2">Secreted</location>
    </subcellularLocation>
</comment>
<evidence type="ECO:0000259" key="17">
    <source>
        <dbReference type="PROSITE" id="PS00624"/>
    </source>
</evidence>
<feature type="binding site" evidence="16">
    <location>
        <position position="248"/>
    </location>
    <ligand>
        <name>FAD</name>
        <dbReference type="ChEBI" id="CHEBI:57692"/>
    </ligand>
</feature>
<evidence type="ECO:0000313" key="19">
    <source>
        <dbReference type="Proteomes" id="UP000284706"/>
    </source>
</evidence>
<evidence type="ECO:0000256" key="15">
    <source>
        <dbReference type="PIRSR" id="PIRSR000137-1"/>
    </source>
</evidence>
<evidence type="ECO:0000256" key="3">
    <source>
        <dbReference type="ARBA" id="ARBA00010790"/>
    </source>
</evidence>
<dbReference type="PANTHER" id="PTHR11552:SF147">
    <property type="entry name" value="CHOLINE DEHYDROGENASE, MITOCHONDRIAL"/>
    <property type="match status" value="1"/>
</dbReference>
<evidence type="ECO:0000256" key="13">
    <source>
        <dbReference type="ARBA" id="ARBA00034050"/>
    </source>
</evidence>